<sequence>MIKRIVFMLIAVVLLFVISYFVHINLISIDLSFSLLGVYIFQAIAVIIIYAAVEFVAEHLPTQAGYTYLMLMCFKIGTFLLIFKSTVFENDDLSQVERVGLVVPFLLFLFLEAGAIAKLLNSK</sequence>
<keyword evidence="1" id="KW-1133">Transmembrane helix</keyword>
<reference evidence="2 3" key="1">
    <citation type="submission" date="2018-07" db="EMBL/GenBank/DDBJ databases">
        <title>Oceanihabitans testaceum sp. nov., isolated from marine sediment.</title>
        <authorList>
            <person name="Li C.-M."/>
        </authorList>
    </citation>
    <scope>NUCLEOTIDE SEQUENCE [LARGE SCALE GENOMIC DNA]</scope>
    <source>
        <strain evidence="2 3">S9-10</strain>
    </source>
</reference>
<feature type="transmembrane region" description="Helical" evidence="1">
    <location>
        <begin position="7"/>
        <end position="27"/>
    </location>
</feature>
<comment type="caution">
    <text evidence="2">The sequence shown here is derived from an EMBL/GenBank/DDBJ whole genome shotgun (WGS) entry which is preliminary data.</text>
</comment>
<keyword evidence="1" id="KW-0472">Membrane</keyword>
<dbReference type="InterPro" id="IPR046166">
    <property type="entry name" value="DUF6168"/>
</dbReference>
<dbReference type="Proteomes" id="UP000252249">
    <property type="component" value="Unassembled WGS sequence"/>
</dbReference>
<feature type="transmembrane region" description="Helical" evidence="1">
    <location>
        <begin position="65"/>
        <end position="87"/>
    </location>
</feature>
<dbReference type="OrthoDB" id="981687at2"/>
<evidence type="ECO:0000313" key="2">
    <source>
        <dbReference type="EMBL" id="RCU58300.1"/>
    </source>
</evidence>
<organism evidence="2 3">
    <name type="scientific">Oceanihabitans sediminis</name>
    <dbReference type="NCBI Taxonomy" id="1812012"/>
    <lineage>
        <taxon>Bacteria</taxon>
        <taxon>Pseudomonadati</taxon>
        <taxon>Bacteroidota</taxon>
        <taxon>Flavobacteriia</taxon>
        <taxon>Flavobacteriales</taxon>
        <taxon>Flavobacteriaceae</taxon>
        <taxon>Oceanihabitans</taxon>
    </lineage>
</organism>
<evidence type="ECO:0000256" key="1">
    <source>
        <dbReference type="SAM" id="Phobius"/>
    </source>
</evidence>
<proteinExistence type="predicted"/>
<feature type="transmembrane region" description="Helical" evidence="1">
    <location>
        <begin position="99"/>
        <end position="120"/>
    </location>
</feature>
<gene>
    <name evidence="2" type="ORF">DU428_02685</name>
</gene>
<dbReference type="EMBL" id="QPIG01000001">
    <property type="protein sequence ID" value="RCU58300.1"/>
    <property type="molecule type" value="Genomic_DNA"/>
</dbReference>
<name>A0A368P7N1_9FLAO</name>
<keyword evidence="1" id="KW-0812">Transmembrane</keyword>
<dbReference type="RefSeq" id="WP_113965737.1">
    <property type="nucleotide sequence ID" value="NZ_JAWWDI010000045.1"/>
</dbReference>
<protein>
    <submittedName>
        <fullName evidence="2">Uncharacterized protein</fullName>
    </submittedName>
</protein>
<accession>A0A368P7N1</accession>
<dbReference type="Pfam" id="PF19665">
    <property type="entry name" value="DUF6168"/>
    <property type="match status" value="1"/>
</dbReference>
<dbReference type="AlphaFoldDB" id="A0A368P7N1"/>
<evidence type="ECO:0000313" key="3">
    <source>
        <dbReference type="Proteomes" id="UP000252249"/>
    </source>
</evidence>
<feature type="transmembrane region" description="Helical" evidence="1">
    <location>
        <begin position="33"/>
        <end position="53"/>
    </location>
</feature>
<keyword evidence="3" id="KW-1185">Reference proteome</keyword>